<comment type="caution">
    <text evidence="7">The sequence shown here is derived from an EMBL/GenBank/DDBJ whole genome shotgun (WGS) entry which is preliminary data.</text>
</comment>
<evidence type="ECO:0000256" key="1">
    <source>
        <dbReference type="ARBA" id="ARBA00004141"/>
    </source>
</evidence>
<feature type="transmembrane region" description="Helical" evidence="5">
    <location>
        <begin position="139"/>
        <end position="157"/>
    </location>
</feature>
<keyword evidence="3 5" id="KW-1133">Transmembrane helix</keyword>
<name>T0ZFH5_9ZZZZ</name>
<feature type="transmembrane region" description="Helical" evidence="5">
    <location>
        <begin position="70"/>
        <end position="92"/>
    </location>
</feature>
<evidence type="ECO:0000256" key="2">
    <source>
        <dbReference type="ARBA" id="ARBA00022692"/>
    </source>
</evidence>
<evidence type="ECO:0000313" key="7">
    <source>
        <dbReference type="EMBL" id="EQD27614.1"/>
    </source>
</evidence>
<feature type="non-terminal residue" evidence="7">
    <location>
        <position position="159"/>
    </location>
</feature>
<dbReference type="InterPro" id="IPR001750">
    <property type="entry name" value="ND/Mrp_TM"/>
</dbReference>
<gene>
    <name evidence="7" type="ORF">B1B_19090</name>
</gene>
<evidence type="ECO:0000259" key="6">
    <source>
        <dbReference type="Pfam" id="PF00361"/>
    </source>
</evidence>
<dbReference type="EMBL" id="AUZY01012824">
    <property type="protein sequence ID" value="EQD27614.1"/>
    <property type="molecule type" value="Genomic_DNA"/>
</dbReference>
<feature type="domain" description="NADH:quinone oxidoreductase/Mrp antiporter transmembrane" evidence="6">
    <location>
        <begin position="1"/>
        <end position="159"/>
    </location>
</feature>
<protein>
    <submittedName>
        <fullName evidence="7">Proton-translocating NADH-quinone oxidoreductase, chain N</fullName>
    </submittedName>
</protein>
<feature type="transmembrane region" description="Helical" evidence="5">
    <location>
        <begin position="98"/>
        <end position="118"/>
    </location>
</feature>
<keyword evidence="2 5" id="KW-0812">Transmembrane</keyword>
<sequence length="159" mass="17590">PDTYQGSEGHITAMLAGINKKVAFLAAIYVLFLVFLNFKTYFVPVLEVLSIATMFFGNMVALVQKNVKRMFAYSSISQAGYITIGLATASRYGISASIYQIFGHMFMIIAVFGMIEWFEKEGLYTIGDYRGLIGRSRMPAVALTIIILSLIGIPPFIGF</sequence>
<reference evidence="7" key="2">
    <citation type="journal article" date="2014" name="ISME J.">
        <title>Microbial stratification in low pH oxic and suboxic macroscopic growths along an acid mine drainage.</title>
        <authorList>
            <person name="Mendez-Garcia C."/>
            <person name="Mesa V."/>
            <person name="Sprenger R.R."/>
            <person name="Richter M."/>
            <person name="Diez M.S."/>
            <person name="Solano J."/>
            <person name="Bargiela R."/>
            <person name="Golyshina O.V."/>
            <person name="Manteca A."/>
            <person name="Ramos J.L."/>
            <person name="Gallego J.R."/>
            <person name="Llorente I."/>
            <person name="Martins Dos Santos V.A."/>
            <person name="Jensen O.N."/>
            <person name="Pelaez A.I."/>
            <person name="Sanchez J."/>
            <person name="Ferrer M."/>
        </authorList>
    </citation>
    <scope>NUCLEOTIDE SEQUENCE</scope>
</reference>
<evidence type="ECO:0000256" key="3">
    <source>
        <dbReference type="ARBA" id="ARBA00022989"/>
    </source>
</evidence>
<feature type="transmembrane region" description="Helical" evidence="5">
    <location>
        <begin position="22"/>
        <end position="38"/>
    </location>
</feature>
<reference evidence="7" key="1">
    <citation type="submission" date="2013-08" db="EMBL/GenBank/DDBJ databases">
        <authorList>
            <person name="Mendez C."/>
            <person name="Richter M."/>
            <person name="Ferrer M."/>
            <person name="Sanchez J."/>
        </authorList>
    </citation>
    <scope>NUCLEOTIDE SEQUENCE</scope>
</reference>
<keyword evidence="4 5" id="KW-0472">Membrane</keyword>
<comment type="subcellular location">
    <subcellularLocation>
        <location evidence="1">Membrane</location>
        <topology evidence="1">Multi-pass membrane protein</topology>
    </subcellularLocation>
</comment>
<dbReference type="PANTHER" id="PTHR22773">
    <property type="entry name" value="NADH DEHYDROGENASE"/>
    <property type="match status" value="1"/>
</dbReference>
<proteinExistence type="predicted"/>
<feature type="transmembrane region" description="Helical" evidence="5">
    <location>
        <begin position="44"/>
        <end position="63"/>
    </location>
</feature>
<organism evidence="7">
    <name type="scientific">mine drainage metagenome</name>
    <dbReference type="NCBI Taxonomy" id="410659"/>
    <lineage>
        <taxon>unclassified sequences</taxon>
        <taxon>metagenomes</taxon>
        <taxon>ecological metagenomes</taxon>
    </lineage>
</organism>
<dbReference type="Pfam" id="PF00361">
    <property type="entry name" value="Proton_antipo_M"/>
    <property type="match status" value="1"/>
</dbReference>
<evidence type="ECO:0000256" key="5">
    <source>
        <dbReference type="SAM" id="Phobius"/>
    </source>
</evidence>
<feature type="non-terminal residue" evidence="7">
    <location>
        <position position="1"/>
    </location>
</feature>
<dbReference type="AlphaFoldDB" id="T0ZFH5"/>
<dbReference type="GO" id="GO:0016020">
    <property type="term" value="C:membrane"/>
    <property type="evidence" value="ECO:0007669"/>
    <property type="project" value="UniProtKB-SubCell"/>
</dbReference>
<accession>T0ZFH5</accession>
<evidence type="ECO:0000256" key="4">
    <source>
        <dbReference type="ARBA" id="ARBA00023136"/>
    </source>
</evidence>